<keyword evidence="3" id="KW-1185">Reference proteome</keyword>
<dbReference type="Proteomes" id="UP001501009">
    <property type="component" value="Unassembled WGS sequence"/>
</dbReference>
<name>A0ABP7JND9_9ACTN</name>
<evidence type="ECO:0000313" key="2">
    <source>
        <dbReference type="EMBL" id="GAA3848644.1"/>
    </source>
</evidence>
<sequence length="163" mass="17930">MEAVEQGRSTELTSRYEANGILTAASDAIVLDLIREGGNRTGEAIVGLVFRRTRKDRLEESTTQPFVRLGYPVVDPARLVRELSTAQQQIVSAARDSPMLYGSSWWPNSPPCSTLTGEAVTLMTGGSEHVSPDRTTPRRTGARSPRTTPHRRNRTPGSHSPFR</sequence>
<accession>A0ABP7JND9</accession>
<comment type="caution">
    <text evidence="2">The sequence shown here is derived from an EMBL/GenBank/DDBJ whole genome shotgun (WGS) entry which is preliminary data.</text>
</comment>
<evidence type="ECO:0000313" key="3">
    <source>
        <dbReference type="Proteomes" id="UP001501009"/>
    </source>
</evidence>
<organism evidence="2 3">
    <name type="scientific">Streptomyces coacervatus</name>
    <dbReference type="NCBI Taxonomy" id="647381"/>
    <lineage>
        <taxon>Bacteria</taxon>
        <taxon>Bacillati</taxon>
        <taxon>Actinomycetota</taxon>
        <taxon>Actinomycetes</taxon>
        <taxon>Kitasatosporales</taxon>
        <taxon>Streptomycetaceae</taxon>
        <taxon>Streptomyces</taxon>
    </lineage>
</organism>
<gene>
    <name evidence="2" type="ORF">GCM10022403_095320</name>
</gene>
<proteinExistence type="predicted"/>
<protein>
    <submittedName>
        <fullName evidence="2">Uncharacterized protein</fullName>
    </submittedName>
</protein>
<reference evidence="3" key="1">
    <citation type="journal article" date="2019" name="Int. J. Syst. Evol. Microbiol.">
        <title>The Global Catalogue of Microorganisms (GCM) 10K type strain sequencing project: providing services to taxonomists for standard genome sequencing and annotation.</title>
        <authorList>
            <consortium name="The Broad Institute Genomics Platform"/>
            <consortium name="The Broad Institute Genome Sequencing Center for Infectious Disease"/>
            <person name="Wu L."/>
            <person name="Ma J."/>
        </authorList>
    </citation>
    <scope>NUCLEOTIDE SEQUENCE [LARGE SCALE GENOMIC DNA]</scope>
    <source>
        <strain evidence="3">JCM 17138</strain>
    </source>
</reference>
<evidence type="ECO:0000256" key="1">
    <source>
        <dbReference type="SAM" id="MobiDB-lite"/>
    </source>
</evidence>
<feature type="region of interest" description="Disordered" evidence="1">
    <location>
        <begin position="125"/>
        <end position="163"/>
    </location>
</feature>
<dbReference type="EMBL" id="BAABDE010000052">
    <property type="protein sequence ID" value="GAA3848644.1"/>
    <property type="molecule type" value="Genomic_DNA"/>
</dbReference>